<feature type="transmembrane region" description="Helical" evidence="1">
    <location>
        <begin position="45"/>
        <end position="62"/>
    </location>
</feature>
<accession>A0AA37T6K4</accession>
<feature type="transmembrane region" description="Helical" evidence="1">
    <location>
        <begin position="6"/>
        <end position="24"/>
    </location>
</feature>
<keyword evidence="1" id="KW-1133">Transmembrane helix</keyword>
<keyword evidence="1" id="KW-0472">Membrane</keyword>
<dbReference type="Pfam" id="PF09838">
    <property type="entry name" value="DUF2065"/>
    <property type="match status" value="1"/>
</dbReference>
<reference evidence="2" key="1">
    <citation type="journal article" date="2014" name="Int. J. Syst. Evol. Microbiol.">
        <title>Complete genome sequence of Corynebacterium casei LMG S-19264T (=DSM 44701T), isolated from a smear-ripened cheese.</title>
        <authorList>
            <consortium name="US DOE Joint Genome Institute (JGI-PGF)"/>
            <person name="Walter F."/>
            <person name="Albersmeier A."/>
            <person name="Kalinowski J."/>
            <person name="Ruckert C."/>
        </authorList>
    </citation>
    <scope>NUCLEOTIDE SEQUENCE</scope>
    <source>
        <strain evidence="2">NBRC 110023</strain>
    </source>
</reference>
<name>A0AA37T6K4_9ALTE</name>
<evidence type="ECO:0000313" key="3">
    <source>
        <dbReference type="Proteomes" id="UP001156601"/>
    </source>
</evidence>
<organism evidence="2 3">
    <name type="scientific">Agaribacter marinus</name>
    <dbReference type="NCBI Taxonomy" id="1431249"/>
    <lineage>
        <taxon>Bacteria</taxon>
        <taxon>Pseudomonadati</taxon>
        <taxon>Pseudomonadota</taxon>
        <taxon>Gammaproteobacteria</taxon>
        <taxon>Alteromonadales</taxon>
        <taxon>Alteromonadaceae</taxon>
        <taxon>Agaribacter</taxon>
    </lineage>
</organism>
<dbReference type="Proteomes" id="UP001156601">
    <property type="component" value="Unassembled WGS sequence"/>
</dbReference>
<proteinExistence type="predicted"/>
<dbReference type="RefSeq" id="WP_284218840.1">
    <property type="nucleotide sequence ID" value="NZ_BSOT01000009.1"/>
</dbReference>
<dbReference type="InterPro" id="IPR019201">
    <property type="entry name" value="DUF2065"/>
</dbReference>
<evidence type="ECO:0008006" key="4">
    <source>
        <dbReference type="Google" id="ProtNLM"/>
    </source>
</evidence>
<gene>
    <name evidence="2" type="primary">yjeT</name>
    <name evidence="2" type="ORF">GCM10007852_33380</name>
</gene>
<reference evidence="2" key="2">
    <citation type="submission" date="2023-01" db="EMBL/GenBank/DDBJ databases">
        <title>Draft genome sequence of Agaribacter marinus strain NBRC 110023.</title>
        <authorList>
            <person name="Sun Q."/>
            <person name="Mori K."/>
        </authorList>
    </citation>
    <scope>NUCLEOTIDE SEQUENCE</scope>
    <source>
        <strain evidence="2">NBRC 110023</strain>
    </source>
</reference>
<protein>
    <recommendedName>
        <fullName evidence="4">DUF2065 domain-containing protein</fullName>
    </recommendedName>
</protein>
<keyword evidence="1" id="KW-0812">Transmembrane</keyword>
<dbReference type="AlphaFoldDB" id="A0AA37T6K4"/>
<sequence length="63" mass="6962">MTIDTLILAICFVLILEGLGPLLIPNKWQVLLKDMAAQSPNVLRRIGGLLVVTGSVILWFILF</sequence>
<evidence type="ECO:0000256" key="1">
    <source>
        <dbReference type="SAM" id="Phobius"/>
    </source>
</evidence>
<keyword evidence="3" id="KW-1185">Reference proteome</keyword>
<dbReference type="PANTHER" id="PTHR38602">
    <property type="entry name" value="INNER MEMBRANE PROTEIN-RELATED"/>
    <property type="match status" value="1"/>
</dbReference>
<comment type="caution">
    <text evidence="2">The sequence shown here is derived from an EMBL/GenBank/DDBJ whole genome shotgun (WGS) entry which is preliminary data.</text>
</comment>
<dbReference type="EMBL" id="BSOT01000009">
    <property type="protein sequence ID" value="GLR72430.1"/>
    <property type="molecule type" value="Genomic_DNA"/>
</dbReference>
<evidence type="ECO:0000313" key="2">
    <source>
        <dbReference type="EMBL" id="GLR72430.1"/>
    </source>
</evidence>
<dbReference type="PANTHER" id="PTHR38602:SF1">
    <property type="entry name" value="INNER MEMBRANE PROTEIN"/>
    <property type="match status" value="1"/>
</dbReference>